<dbReference type="EMBL" id="CADCWN010000160">
    <property type="protein sequence ID" value="CAA9571423.1"/>
    <property type="molecule type" value="Genomic_DNA"/>
</dbReference>
<gene>
    <name evidence="2" type="ORF">AVDCRST_MAG18-2012</name>
</gene>
<feature type="region of interest" description="Disordered" evidence="1">
    <location>
        <begin position="1"/>
        <end position="21"/>
    </location>
</feature>
<sequence length="65" mass="7319">MKQGYSRRHRLGITIPPSGTSGGVPFDRAAYRARNLMEWLITWPPATRSGAENHRAMWVIVALVL</sequence>
<name>A0A6J4V7S6_9BACT</name>
<evidence type="ECO:0000256" key="1">
    <source>
        <dbReference type="SAM" id="MobiDB-lite"/>
    </source>
</evidence>
<proteinExistence type="predicted"/>
<protein>
    <submittedName>
        <fullName evidence="2">Uncharacterized protein</fullName>
    </submittedName>
</protein>
<evidence type="ECO:0000313" key="2">
    <source>
        <dbReference type="EMBL" id="CAA9571423.1"/>
    </source>
</evidence>
<organism evidence="2">
    <name type="scientific">uncultured Thermomicrobiales bacterium</name>
    <dbReference type="NCBI Taxonomy" id="1645740"/>
    <lineage>
        <taxon>Bacteria</taxon>
        <taxon>Pseudomonadati</taxon>
        <taxon>Thermomicrobiota</taxon>
        <taxon>Thermomicrobia</taxon>
        <taxon>Thermomicrobiales</taxon>
        <taxon>environmental samples</taxon>
    </lineage>
</organism>
<reference evidence="2" key="1">
    <citation type="submission" date="2020-02" db="EMBL/GenBank/DDBJ databases">
        <authorList>
            <person name="Meier V. D."/>
        </authorList>
    </citation>
    <scope>NUCLEOTIDE SEQUENCE</scope>
    <source>
        <strain evidence="2">AVDCRST_MAG18</strain>
    </source>
</reference>
<feature type="compositionally biased region" description="Basic residues" evidence="1">
    <location>
        <begin position="1"/>
        <end position="11"/>
    </location>
</feature>
<dbReference type="AlphaFoldDB" id="A0A6J4V7S6"/>
<accession>A0A6J4V7S6</accession>